<dbReference type="EMBL" id="KZ819987">
    <property type="protein sequence ID" value="PWN49952.1"/>
    <property type="molecule type" value="Genomic_DNA"/>
</dbReference>
<accession>A0ACD0NVU1</accession>
<evidence type="ECO:0000313" key="2">
    <source>
        <dbReference type="Proteomes" id="UP000245626"/>
    </source>
</evidence>
<dbReference type="Proteomes" id="UP000245626">
    <property type="component" value="Unassembled WGS sequence"/>
</dbReference>
<reference evidence="1 2" key="1">
    <citation type="journal article" date="2018" name="Mol. Biol. Evol.">
        <title>Broad Genomic Sampling Reveals a Smut Pathogenic Ancestry of the Fungal Clade Ustilaginomycotina.</title>
        <authorList>
            <person name="Kijpornyongpan T."/>
            <person name="Mondo S.J."/>
            <person name="Barry K."/>
            <person name="Sandor L."/>
            <person name="Lee J."/>
            <person name="Lipzen A."/>
            <person name="Pangilinan J."/>
            <person name="LaButti K."/>
            <person name="Hainaut M."/>
            <person name="Henrissat B."/>
            <person name="Grigoriev I.V."/>
            <person name="Spatafora J.W."/>
            <person name="Aime M.C."/>
        </authorList>
    </citation>
    <scope>NUCLEOTIDE SEQUENCE [LARGE SCALE GENOMIC DNA]</scope>
    <source>
        <strain evidence="1 2">SA 807</strain>
    </source>
</reference>
<protein>
    <submittedName>
        <fullName evidence="1">Uncharacterized protein</fullName>
    </submittedName>
</protein>
<sequence>MNQYLSQPNQQHHHHHHHQLVPAKRPAESTLTSQDPARSSSGAISTKRSHVACLRCRSQKLKCDGTFPCSRCVKFKLVCKEPISHRAISAAAATPSYVQHDRHLNRTHHPIVDNLYSAAPAPPQFTNHHHHHHPHQHDPNHPQQQLQQQHHQHVQMQGHLTDLVERLSSTVSKLVRSDDDDDDESTSNRQPQSDPSDRLTSHTSQKLANQRSGGADPVRVAAPFSDVVFDSSACENRQITRANTPDSAEQSFTFDKQSRPDPSHSDVDRLQVATGTSPAAMGEDRLGNSSRGRGSAVPSILRWSYADPVGEGIVSMARAQYLLEFFLRNCHVFLPLLATQPAPKAETLRKTDPFLLSAILAIASGFCFGTETSGAGSEIEAERLCELAEAQLATTLIRTRYRLGDVQAVVLLHAWGLRPGGGSADTWILSGHAFRLAKRLSIDKTVWPNGEQNRPSAARRTWLLLCASDCFPSLGFGRPASPKENLDACANVIASLREDLFVHGKDLGMDTFVAAQAELAQVSRQLLDWVNEATSYFGSPSPRNPSGSGHTNSWRDRTVIWEKYKHINGQLEICHDRWDSPLMKDPAQRKCAALYRWHVRLCLPMLALRLSQVAFQMSVEEEASKQDLANNRQQPGPRLGSTTLAAEAAASKDRIASEEDRKDGSSPGTGDDSGSRLSSAYEKFHRSYRRAAAEASEAIIHLHDSDHGALTFVPDYLITALAQAAIAFIGLAEAEPTDGLEHDHCRTSVKRNVGLALSSLEKMNVGRTGLAKFLSVKVREAAKKAAVVAMEDLDEPEWDGSTTVATSHQAPFETSSAHAEAVGTLSLMATGVGSSGLADQDARTNPSSSSYRQDAAVANRHHASGDTATERGAVLSIDGRNHRARFEEDASRQFPPHPESHQQGQASGAGTWASASTSTGSLPRPDRTENERVWFDELLDRPRSEFGGSDVTLSNWDWSKADELDKFWESQDPLRFLFGAQGTDSLEVVGNGISVGGGGGGGGVVYEGIGGNSGGGGDRSGGYGADGPPPQQHHHQHHAPQNFWDA</sequence>
<name>A0ACD0NVU1_9BASI</name>
<keyword evidence="2" id="KW-1185">Reference proteome</keyword>
<gene>
    <name evidence="1" type="ORF">IE53DRAFT_362755</name>
</gene>
<organism evidence="1 2">
    <name type="scientific">Violaceomyces palustris</name>
    <dbReference type="NCBI Taxonomy" id="1673888"/>
    <lineage>
        <taxon>Eukaryota</taxon>
        <taxon>Fungi</taxon>
        <taxon>Dikarya</taxon>
        <taxon>Basidiomycota</taxon>
        <taxon>Ustilaginomycotina</taxon>
        <taxon>Ustilaginomycetes</taxon>
        <taxon>Violaceomycetales</taxon>
        <taxon>Violaceomycetaceae</taxon>
        <taxon>Violaceomyces</taxon>
    </lineage>
</organism>
<evidence type="ECO:0000313" key="1">
    <source>
        <dbReference type="EMBL" id="PWN49952.1"/>
    </source>
</evidence>
<proteinExistence type="predicted"/>